<feature type="domain" description="TonB-dependent receptor plug" evidence="14">
    <location>
        <begin position="49"/>
        <end position="156"/>
    </location>
</feature>
<comment type="similarity">
    <text evidence="10 11">Belongs to the TonB-dependent receptor family.</text>
</comment>
<evidence type="ECO:0000256" key="10">
    <source>
        <dbReference type="PROSITE-ProRule" id="PRU01360"/>
    </source>
</evidence>
<dbReference type="Gene3D" id="2.40.170.20">
    <property type="entry name" value="TonB-dependent receptor, beta-barrel domain"/>
    <property type="match status" value="1"/>
</dbReference>
<dbReference type="CDD" id="cd01347">
    <property type="entry name" value="ligand_gated_channel"/>
    <property type="match status" value="1"/>
</dbReference>
<dbReference type="PANTHER" id="PTHR30069:SF29">
    <property type="entry name" value="HEMOGLOBIN AND HEMOGLOBIN-HAPTOGLOBIN-BINDING PROTEIN 1-RELATED"/>
    <property type="match status" value="1"/>
</dbReference>
<keyword evidence="4 10" id="KW-0812">Transmembrane</keyword>
<keyword evidence="5 12" id="KW-0732">Signal</keyword>
<comment type="caution">
    <text evidence="15">The sequence shown here is derived from an EMBL/GenBank/DDBJ whole genome shotgun (WGS) entry which is preliminary data.</text>
</comment>
<dbReference type="InterPro" id="IPR037066">
    <property type="entry name" value="Plug_dom_sf"/>
</dbReference>
<name>A0A4R3K9M8_9FIRM</name>
<dbReference type="AlphaFoldDB" id="A0A4R3K9M8"/>
<keyword evidence="8 15" id="KW-0675">Receptor</keyword>
<evidence type="ECO:0000313" key="16">
    <source>
        <dbReference type="Proteomes" id="UP000295188"/>
    </source>
</evidence>
<dbReference type="SUPFAM" id="SSF56935">
    <property type="entry name" value="Porins"/>
    <property type="match status" value="1"/>
</dbReference>
<evidence type="ECO:0000256" key="1">
    <source>
        <dbReference type="ARBA" id="ARBA00004571"/>
    </source>
</evidence>
<dbReference type="OrthoDB" id="101167at2"/>
<evidence type="ECO:0000256" key="12">
    <source>
        <dbReference type="SAM" id="SignalP"/>
    </source>
</evidence>
<keyword evidence="6 11" id="KW-0798">TonB box</keyword>
<dbReference type="PANTHER" id="PTHR30069">
    <property type="entry name" value="TONB-DEPENDENT OUTER MEMBRANE RECEPTOR"/>
    <property type="match status" value="1"/>
</dbReference>
<reference evidence="15 16" key="1">
    <citation type="submission" date="2019-03" db="EMBL/GenBank/DDBJ databases">
        <title>Genomic Encyclopedia of Type Strains, Phase IV (KMG-IV): sequencing the most valuable type-strain genomes for metagenomic binning, comparative biology and taxonomic classification.</title>
        <authorList>
            <person name="Goeker M."/>
        </authorList>
    </citation>
    <scope>NUCLEOTIDE SEQUENCE [LARGE SCALE GENOMIC DNA]</scope>
    <source>
        <strain evidence="15 16">DSM 20467</strain>
    </source>
</reference>
<dbReference type="GO" id="GO:0044718">
    <property type="term" value="P:siderophore transmembrane transport"/>
    <property type="evidence" value="ECO:0007669"/>
    <property type="project" value="TreeGrafter"/>
</dbReference>
<evidence type="ECO:0000256" key="4">
    <source>
        <dbReference type="ARBA" id="ARBA00022692"/>
    </source>
</evidence>
<gene>
    <name evidence="15" type="ORF">EDC37_10624</name>
</gene>
<evidence type="ECO:0000256" key="3">
    <source>
        <dbReference type="ARBA" id="ARBA00022452"/>
    </source>
</evidence>
<protein>
    <submittedName>
        <fullName evidence="15">Outer membrane receptor for ferrienterochelin and colicins</fullName>
    </submittedName>
</protein>
<dbReference type="Gene3D" id="2.170.130.10">
    <property type="entry name" value="TonB-dependent receptor, plug domain"/>
    <property type="match status" value="1"/>
</dbReference>
<dbReference type="InterPro" id="IPR039426">
    <property type="entry name" value="TonB-dep_rcpt-like"/>
</dbReference>
<dbReference type="Proteomes" id="UP000295188">
    <property type="component" value="Unassembled WGS sequence"/>
</dbReference>
<keyword evidence="3 10" id="KW-1134">Transmembrane beta strand</keyword>
<feature type="chain" id="PRO_5020393803" evidence="12">
    <location>
        <begin position="29"/>
        <end position="668"/>
    </location>
</feature>
<proteinExistence type="inferred from homology"/>
<comment type="subcellular location">
    <subcellularLocation>
        <location evidence="1 10">Cell outer membrane</location>
        <topology evidence="1 10">Multi-pass membrane protein</topology>
    </subcellularLocation>
</comment>
<feature type="domain" description="TonB-dependent receptor-like beta-barrel" evidence="13">
    <location>
        <begin position="280"/>
        <end position="645"/>
    </location>
</feature>
<evidence type="ECO:0000256" key="6">
    <source>
        <dbReference type="ARBA" id="ARBA00023077"/>
    </source>
</evidence>
<dbReference type="Pfam" id="PF00593">
    <property type="entry name" value="TonB_dep_Rec_b-barrel"/>
    <property type="match status" value="1"/>
</dbReference>
<keyword evidence="9 10" id="KW-0998">Cell outer membrane</keyword>
<dbReference type="InterPro" id="IPR012910">
    <property type="entry name" value="Plug_dom"/>
</dbReference>
<feature type="signal peptide" evidence="12">
    <location>
        <begin position="1"/>
        <end position="28"/>
    </location>
</feature>
<dbReference type="GO" id="GO:0015344">
    <property type="term" value="F:siderophore uptake transmembrane transporter activity"/>
    <property type="evidence" value="ECO:0007669"/>
    <property type="project" value="TreeGrafter"/>
</dbReference>
<sequence length="668" mass="75217">MKRRMPMKLALAMMFATSVYNISGIAEAEDSEKSRDVVVTASKTEVEVKAEPQAVEVITAEDIKRMGAENVTAALRLARNLNLSKAGMTGNAVSIRGMSTNHTLILIDGKRMVGEDTSVTQNVYTLNRINVDNIERIEIVRGPSGALYGSDAMGGVINIITKVPEKAGTTVGVSTGSDEINNYYNLDLGKSGNWSTSFNARFTKVRPQGIHSHSVSSTGTVTDGDTVAMYGPKQYFDFTTVYDFNNANHNKLRFGLNYFNEHLRSDYPGVASSRYIYAKDKREFFDNKGYGGDISYTGRTNRNEYEFRLYYSQLKKDSHLYNDRPSLGMMEDMLGSMYPKRDYDTAKYTTWVLEGKDTLYANDRHTLTFGGEYRKVSYDGTRLGGSLAGDSKISEEHGVNSYANYIEDLWQVNDKLLLTPSIRLEHSNQFGSNATPHIGMTWNFNDHSRFKANYGRGYKAPTISELYIKMNHAMGPMTITVLGNPDLKPEKSLSYDFSLEAESGKDFGKVTYYSNKVSNLIDTEALDPDGFINRYINVGQAKINGVEVEAGTHFNDLWTLKMTHDHIDAKNELTGTRLDGRADSTSTLQLLYDDHKERGITAVIWDEFTRNYRYNANAYTYNTVNFSVNKKWTKDFSTFFGIDNILNKHVDDIYVTGRVWRVGAEVKF</sequence>
<evidence type="ECO:0000256" key="8">
    <source>
        <dbReference type="ARBA" id="ARBA00023170"/>
    </source>
</evidence>
<dbReference type="GO" id="GO:0009279">
    <property type="term" value="C:cell outer membrane"/>
    <property type="evidence" value="ECO:0007669"/>
    <property type="project" value="UniProtKB-SubCell"/>
</dbReference>
<organism evidence="15 16">
    <name type="scientific">Pectinatus cerevisiiphilus</name>
    <dbReference type="NCBI Taxonomy" id="86956"/>
    <lineage>
        <taxon>Bacteria</taxon>
        <taxon>Bacillati</taxon>
        <taxon>Bacillota</taxon>
        <taxon>Negativicutes</taxon>
        <taxon>Selenomonadales</taxon>
        <taxon>Selenomonadaceae</taxon>
        <taxon>Pectinatus</taxon>
    </lineage>
</organism>
<evidence type="ECO:0000256" key="11">
    <source>
        <dbReference type="RuleBase" id="RU003357"/>
    </source>
</evidence>
<evidence type="ECO:0000256" key="2">
    <source>
        <dbReference type="ARBA" id="ARBA00022448"/>
    </source>
</evidence>
<dbReference type="EMBL" id="SMAA01000006">
    <property type="protein sequence ID" value="TCS79609.1"/>
    <property type="molecule type" value="Genomic_DNA"/>
</dbReference>
<dbReference type="InterPro" id="IPR000531">
    <property type="entry name" value="Beta-barrel_TonB"/>
</dbReference>
<dbReference type="InterPro" id="IPR036942">
    <property type="entry name" value="Beta-barrel_TonB_sf"/>
</dbReference>
<evidence type="ECO:0000259" key="14">
    <source>
        <dbReference type="Pfam" id="PF07715"/>
    </source>
</evidence>
<evidence type="ECO:0000256" key="5">
    <source>
        <dbReference type="ARBA" id="ARBA00022729"/>
    </source>
</evidence>
<evidence type="ECO:0000259" key="13">
    <source>
        <dbReference type="Pfam" id="PF00593"/>
    </source>
</evidence>
<dbReference type="RefSeq" id="WP_132548614.1">
    <property type="nucleotide sequence ID" value="NZ_SMAA01000006.1"/>
</dbReference>
<keyword evidence="7 10" id="KW-0472">Membrane</keyword>
<dbReference type="PROSITE" id="PS52016">
    <property type="entry name" value="TONB_DEPENDENT_REC_3"/>
    <property type="match status" value="1"/>
</dbReference>
<evidence type="ECO:0000256" key="9">
    <source>
        <dbReference type="ARBA" id="ARBA00023237"/>
    </source>
</evidence>
<evidence type="ECO:0000256" key="7">
    <source>
        <dbReference type="ARBA" id="ARBA00023136"/>
    </source>
</evidence>
<dbReference type="Pfam" id="PF07715">
    <property type="entry name" value="Plug"/>
    <property type="match status" value="1"/>
</dbReference>
<accession>A0A4R3K9M8</accession>
<keyword evidence="2 10" id="KW-0813">Transport</keyword>
<evidence type="ECO:0000313" key="15">
    <source>
        <dbReference type="EMBL" id="TCS79609.1"/>
    </source>
</evidence>
<keyword evidence="16" id="KW-1185">Reference proteome</keyword>